<keyword evidence="6" id="KW-1185">Reference proteome</keyword>
<sequence>MIRIHFTAADFARVRFAPRPAPLQELNVALGTMCRPDAAPLFGRWRQRTLRALPPAAEPFGDLVPGLRAPRFLDQFGDDLAEGLESVRATGPEVVRAEIERVYAGQRTPAPRWVHGLHRGDADAWRLLSRARGAAFDAVLRPVWPLIQDLHHAEFTRHALTVAEHGLGAALSTLTPDARLHHDVWEFTSATAHREIELRGRGVVLVPTFHRTGPPLLADLPGHPLYVTYPAGPGLPLPPSPAGGADEALAAVLGRTRLDILLVLAEEHTTGALARRLCVSNATVSTHTAALRGAGLITTERAGRAVLHRRTPLGTLLVQRGRPAGPPPV</sequence>
<keyword evidence="1" id="KW-0805">Transcription regulation</keyword>
<dbReference type="EMBL" id="LJSN01000002">
    <property type="protein sequence ID" value="PNE40963.1"/>
    <property type="molecule type" value="Genomic_DNA"/>
</dbReference>
<reference evidence="6" key="1">
    <citation type="submission" date="2015-09" db="EMBL/GenBank/DDBJ databases">
        <authorList>
            <person name="Graham D.E."/>
            <person name="Mahan K.M."/>
            <person name="Klingeman D.M."/>
            <person name="Fida T."/>
            <person name="Giannone R.J."/>
            <person name="Hettich R.L."/>
            <person name="Parry R.J."/>
            <person name="Spain J.C."/>
        </authorList>
    </citation>
    <scope>NUCLEOTIDE SEQUENCE [LARGE SCALE GENOMIC DNA]</scope>
    <source>
        <strain evidence="6">JCM 4701</strain>
    </source>
</reference>
<evidence type="ECO:0000256" key="3">
    <source>
        <dbReference type="ARBA" id="ARBA00023163"/>
    </source>
</evidence>
<evidence type="ECO:0000256" key="2">
    <source>
        <dbReference type="ARBA" id="ARBA00023125"/>
    </source>
</evidence>
<dbReference type="AlphaFoldDB" id="A0A2N8PIT9"/>
<dbReference type="SMART" id="SM00418">
    <property type="entry name" value="HTH_ARSR"/>
    <property type="match status" value="1"/>
</dbReference>
<evidence type="ECO:0000313" key="5">
    <source>
        <dbReference type="EMBL" id="PNE40963.1"/>
    </source>
</evidence>
<dbReference type="RefSeq" id="WP_102923433.1">
    <property type="nucleotide sequence ID" value="NZ_LJSN01000002.1"/>
</dbReference>
<dbReference type="CDD" id="cd00090">
    <property type="entry name" value="HTH_ARSR"/>
    <property type="match status" value="1"/>
</dbReference>
<dbReference type="Proteomes" id="UP000236047">
    <property type="component" value="Unassembled WGS sequence"/>
</dbReference>
<dbReference type="Gene3D" id="1.10.10.10">
    <property type="entry name" value="Winged helix-like DNA-binding domain superfamily/Winged helix DNA-binding domain"/>
    <property type="match status" value="1"/>
</dbReference>
<evidence type="ECO:0000259" key="4">
    <source>
        <dbReference type="SMART" id="SM00418"/>
    </source>
</evidence>
<comment type="caution">
    <text evidence="5">The sequence shown here is derived from an EMBL/GenBank/DDBJ whole genome shotgun (WGS) entry which is preliminary data.</text>
</comment>
<gene>
    <name evidence="5" type="ORF">AOB60_09415</name>
</gene>
<dbReference type="PANTHER" id="PTHR43132:SF8">
    <property type="entry name" value="HTH-TYPE TRANSCRIPTIONAL REGULATOR KMTR"/>
    <property type="match status" value="1"/>
</dbReference>
<proteinExistence type="predicted"/>
<dbReference type="PANTHER" id="PTHR43132">
    <property type="entry name" value="ARSENICAL RESISTANCE OPERON REPRESSOR ARSR-RELATED"/>
    <property type="match status" value="1"/>
</dbReference>
<accession>A0A2N8PIT9</accession>
<dbReference type="InterPro" id="IPR036388">
    <property type="entry name" value="WH-like_DNA-bd_sf"/>
</dbReference>
<dbReference type="InterPro" id="IPR011991">
    <property type="entry name" value="ArsR-like_HTH"/>
</dbReference>
<keyword evidence="3" id="KW-0804">Transcription</keyword>
<dbReference type="InterPro" id="IPR036390">
    <property type="entry name" value="WH_DNA-bd_sf"/>
</dbReference>
<dbReference type="SUPFAM" id="SSF46785">
    <property type="entry name" value="Winged helix' DNA-binding domain"/>
    <property type="match status" value="1"/>
</dbReference>
<keyword evidence="2" id="KW-0238">DNA-binding</keyword>
<dbReference type="GO" id="GO:0003677">
    <property type="term" value="F:DNA binding"/>
    <property type="evidence" value="ECO:0007669"/>
    <property type="project" value="UniProtKB-KW"/>
</dbReference>
<dbReference type="InterPro" id="IPR001845">
    <property type="entry name" value="HTH_ArsR_DNA-bd_dom"/>
</dbReference>
<feature type="domain" description="HTH arsR-type" evidence="4">
    <location>
        <begin position="247"/>
        <end position="322"/>
    </location>
</feature>
<organism evidence="5 6">
    <name type="scientific">Streptomyces noursei</name>
    <name type="common">Streptomyces albulus</name>
    <dbReference type="NCBI Taxonomy" id="1971"/>
    <lineage>
        <taxon>Bacteria</taxon>
        <taxon>Bacillati</taxon>
        <taxon>Actinomycetota</taxon>
        <taxon>Actinomycetes</taxon>
        <taxon>Kitasatosporales</taxon>
        <taxon>Streptomycetaceae</taxon>
        <taxon>Streptomyces</taxon>
    </lineage>
</organism>
<protein>
    <submittedName>
        <fullName evidence="5">Regulator</fullName>
    </submittedName>
</protein>
<evidence type="ECO:0000313" key="6">
    <source>
        <dbReference type="Proteomes" id="UP000236047"/>
    </source>
</evidence>
<dbReference type="InterPro" id="IPR051011">
    <property type="entry name" value="Metal_resp_trans_reg"/>
</dbReference>
<dbReference type="GO" id="GO:0003700">
    <property type="term" value="F:DNA-binding transcription factor activity"/>
    <property type="evidence" value="ECO:0007669"/>
    <property type="project" value="InterPro"/>
</dbReference>
<name>A0A2N8PIT9_STRNR</name>
<evidence type="ECO:0000256" key="1">
    <source>
        <dbReference type="ARBA" id="ARBA00023015"/>
    </source>
</evidence>
<dbReference type="Pfam" id="PF12840">
    <property type="entry name" value="HTH_20"/>
    <property type="match status" value="1"/>
</dbReference>